<protein>
    <recommendedName>
        <fullName evidence="3">Zinc finger GRF-type domain-containing protein</fullName>
    </recommendedName>
</protein>
<dbReference type="Gene3D" id="3.60.10.10">
    <property type="entry name" value="Endonuclease/exonuclease/phosphatase"/>
    <property type="match status" value="1"/>
</dbReference>
<dbReference type="PANTHER" id="PTHR33710:SF64">
    <property type="entry name" value="ENDONUCLEASE_EXONUCLEASE_PHOSPHATASE DOMAIN-CONTAINING PROTEIN"/>
    <property type="match status" value="1"/>
</dbReference>
<feature type="region of interest" description="Disordered" evidence="1">
    <location>
        <begin position="1"/>
        <end position="93"/>
    </location>
</feature>
<evidence type="ECO:0008006" key="3">
    <source>
        <dbReference type="Google" id="ProtNLM"/>
    </source>
</evidence>
<organism evidence="2">
    <name type="scientific">Fagus sylvatica</name>
    <name type="common">Beechnut</name>
    <dbReference type="NCBI Taxonomy" id="28930"/>
    <lineage>
        <taxon>Eukaryota</taxon>
        <taxon>Viridiplantae</taxon>
        <taxon>Streptophyta</taxon>
        <taxon>Embryophyta</taxon>
        <taxon>Tracheophyta</taxon>
        <taxon>Spermatophyta</taxon>
        <taxon>Magnoliopsida</taxon>
        <taxon>eudicotyledons</taxon>
        <taxon>Gunneridae</taxon>
        <taxon>Pentapetalae</taxon>
        <taxon>rosids</taxon>
        <taxon>fabids</taxon>
        <taxon>Fagales</taxon>
        <taxon>Fagaceae</taxon>
        <taxon>Fagus</taxon>
    </lineage>
</organism>
<evidence type="ECO:0000256" key="1">
    <source>
        <dbReference type="SAM" id="MobiDB-lite"/>
    </source>
</evidence>
<feature type="region of interest" description="Disordered" evidence="1">
    <location>
        <begin position="108"/>
        <end position="137"/>
    </location>
</feature>
<sequence length="870" mass="95239">MVNDQKKTIHRSSQSPENVEESWSSTPPNGPRRVVQRSTASSVTEKRSAAAPTAANDEGSDEEDEARLKRLGNLPWPPKSVPPEADNDEKPTGYFLCPRGLEKSVMATTTRGQRPPQPSTPVVLAPPHHGTQEARFGGRGTNLLQFGLICRNRNGIDLLGRNAKNVTKTNSSISLTKTKPSVDGLYTAALKGAIVKWSCEDSIPEKQCPCGVGAYVVFTANPGRKFYKCPLSLGQTSCGILKSLSATRDMLIMKLIVLNASTQNILDNPAFNLMHSAFSAKDGARWLGHCVEENVVREGEKAFVRTLWEHDKTFVSRRYSNKYDRYIEVLECGWGGSRERIVIPEGSSKSYKEVVTGRKHERKVRLETTKSAIKPLQFDELPEATVEKGTLPSAGLGNRESGGNVDQTNKGWVPRVRNNAEVVSSEIGLHGLVKTSSEPLKLGLEVEVGSPNVCLGLESRANYEEGASGAILGFGYNSTFEVGSSSGGNKEPGPHSKIDGLEAVGFDPQELSYQAKVGSTEINQDTRSLELLGTANPAMEHRSMASPQFERERIAARLLGMAGGAVTGDGTRVEFGGVMGLEGGADCGAWEDDGEVLMREGVALERKNKTLDPSEWVMDRMKKFSKFMRVDITDHEEEAMCLFMAIEARWRAKGGPSEVPKKTAGLVKKGMRELKNLATSINYDLRKGLNDLEKCRRVPNSLRLWKGDVVCLQETKMESISTGVVRSIWGSPFVGWDFQAAEGASGGMLLMWDKRVVEQLNIAKGGLRQESALGRIGGIGSWWSLPWSIGGNFNVVRFPNERGAGGGISSAMWDFSEFISEQSLLNLPLMRGRFTWSSNQDNPSMSRLDKFLVSLEWDAQFSSAIQSLLP</sequence>
<dbReference type="PANTHER" id="PTHR33710">
    <property type="entry name" value="BNAC02G09200D PROTEIN"/>
    <property type="match status" value="1"/>
</dbReference>
<dbReference type="AlphaFoldDB" id="A0A2N9EPV8"/>
<evidence type="ECO:0000313" key="2">
    <source>
        <dbReference type="EMBL" id="SPC76848.1"/>
    </source>
</evidence>
<dbReference type="SUPFAM" id="SSF56219">
    <property type="entry name" value="DNase I-like"/>
    <property type="match status" value="1"/>
</dbReference>
<dbReference type="InterPro" id="IPR036691">
    <property type="entry name" value="Endo/exonu/phosph_ase_sf"/>
</dbReference>
<accession>A0A2N9EPV8</accession>
<feature type="region of interest" description="Disordered" evidence="1">
    <location>
        <begin position="391"/>
        <end position="411"/>
    </location>
</feature>
<dbReference type="EMBL" id="OIVN01000237">
    <property type="protein sequence ID" value="SPC76848.1"/>
    <property type="molecule type" value="Genomic_DNA"/>
</dbReference>
<gene>
    <name evidence="2" type="ORF">FSB_LOCUS4730</name>
</gene>
<reference evidence="2" key="1">
    <citation type="submission" date="2018-02" db="EMBL/GenBank/DDBJ databases">
        <authorList>
            <person name="Cohen D.B."/>
            <person name="Kent A.D."/>
        </authorList>
    </citation>
    <scope>NUCLEOTIDE SEQUENCE</scope>
</reference>
<feature type="compositionally biased region" description="Polar residues" evidence="1">
    <location>
        <begin position="11"/>
        <end position="27"/>
    </location>
</feature>
<proteinExistence type="predicted"/>
<name>A0A2N9EPV8_FAGSY</name>